<proteinExistence type="predicted"/>
<accession>A0A401TTH4</accession>
<gene>
    <name evidence="2" type="ORF">chiPu_0029980</name>
</gene>
<evidence type="ECO:0000313" key="3">
    <source>
        <dbReference type="Proteomes" id="UP000287033"/>
    </source>
</evidence>
<evidence type="ECO:0000256" key="1">
    <source>
        <dbReference type="SAM" id="MobiDB-lite"/>
    </source>
</evidence>
<sequence length="154" mass="16980">MGEAHFPSGGTAAWQSDDAHVAVESSRTAQFDQHDVVIQVLGTIARVPDDFGRSDLLLTPFYLGDVVFPEVDPQMTGNETTNRLRERLETQGRLAFRVTPPLGAERLSHTLQQLGAAGHRDRAWNNINVNHSHRGPAQGENSVTTRARDRDTLS</sequence>
<protein>
    <submittedName>
        <fullName evidence="2">Uncharacterized protein</fullName>
    </submittedName>
</protein>
<dbReference type="EMBL" id="BEZZ01171524">
    <property type="protein sequence ID" value="GCC45936.1"/>
    <property type="molecule type" value="Genomic_DNA"/>
</dbReference>
<organism evidence="2 3">
    <name type="scientific">Chiloscyllium punctatum</name>
    <name type="common">Brownbanded bambooshark</name>
    <name type="synonym">Hemiscyllium punctatum</name>
    <dbReference type="NCBI Taxonomy" id="137246"/>
    <lineage>
        <taxon>Eukaryota</taxon>
        <taxon>Metazoa</taxon>
        <taxon>Chordata</taxon>
        <taxon>Craniata</taxon>
        <taxon>Vertebrata</taxon>
        <taxon>Chondrichthyes</taxon>
        <taxon>Elasmobranchii</taxon>
        <taxon>Galeomorphii</taxon>
        <taxon>Galeoidea</taxon>
        <taxon>Orectolobiformes</taxon>
        <taxon>Hemiscylliidae</taxon>
        <taxon>Chiloscyllium</taxon>
    </lineage>
</organism>
<name>A0A401TTH4_CHIPU</name>
<keyword evidence="3" id="KW-1185">Reference proteome</keyword>
<reference evidence="2 3" key="1">
    <citation type="journal article" date="2018" name="Nat. Ecol. Evol.">
        <title>Shark genomes provide insights into elasmobranch evolution and the origin of vertebrates.</title>
        <authorList>
            <person name="Hara Y"/>
            <person name="Yamaguchi K"/>
            <person name="Onimaru K"/>
            <person name="Kadota M"/>
            <person name="Koyanagi M"/>
            <person name="Keeley SD"/>
            <person name="Tatsumi K"/>
            <person name="Tanaka K"/>
            <person name="Motone F"/>
            <person name="Kageyama Y"/>
            <person name="Nozu R"/>
            <person name="Adachi N"/>
            <person name="Nishimura O"/>
            <person name="Nakagawa R"/>
            <person name="Tanegashima C"/>
            <person name="Kiyatake I"/>
            <person name="Matsumoto R"/>
            <person name="Murakumo K"/>
            <person name="Nishida K"/>
            <person name="Terakita A"/>
            <person name="Kuratani S"/>
            <person name="Sato K"/>
            <person name="Hyodo S Kuraku.S."/>
        </authorList>
    </citation>
    <scope>NUCLEOTIDE SEQUENCE [LARGE SCALE GENOMIC DNA]</scope>
</reference>
<feature type="region of interest" description="Disordered" evidence="1">
    <location>
        <begin position="130"/>
        <end position="154"/>
    </location>
</feature>
<dbReference type="Proteomes" id="UP000287033">
    <property type="component" value="Unassembled WGS sequence"/>
</dbReference>
<dbReference type="AlphaFoldDB" id="A0A401TTH4"/>
<evidence type="ECO:0000313" key="2">
    <source>
        <dbReference type="EMBL" id="GCC45936.1"/>
    </source>
</evidence>
<comment type="caution">
    <text evidence="2">The sequence shown here is derived from an EMBL/GenBank/DDBJ whole genome shotgun (WGS) entry which is preliminary data.</text>
</comment>